<feature type="compositionally biased region" description="Pro residues" evidence="1">
    <location>
        <begin position="136"/>
        <end position="156"/>
    </location>
</feature>
<dbReference type="RefSeq" id="WP_378290942.1">
    <property type="nucleotide sequence ID" value="NZ_JBHSON010000118.1"/>
</dbReference>
<comment type="caution">
    <text evidence="2">The sequence shown here is derived from an EMBL/GenBank/DDBJ whole genome shotgun (WGS) entry which is preliminary data.</text>
</comment>
<dbReference type="InterPro" id="IPR029058">
    <property type="entry name" value="AB_hydrolase_fold"/>
</dbReference>
<dbReference type="SUPFAM" id="SSF53474">
    <property type="entry name" value="alpha/beta-Hydrolases"/>
    <property type="match status" value="1"/>
</dbReference>
<reference evidence="3" key="1">
    <citation type="journal article" date="2019" name="Int. J. Syst. Evol. Microbiol.">
        <title>The Global Catalogue of Microorganisms (GCM) 10K type strain sequencing project: providing services to taxonomists for standard genome sequencing and annotation.</title>
        <authorList>
            <consortium name="The Broad Institute Genomics Platform"/>
            <consortium name="The Broad Institute Genome Sequencing Center for Infectious Disease"/>
            <person name="Wu L."/>
            <person name="Ma J."/>
        </authorList>
    </citation>
    <scope>NUCLEOTIDE SEQUENCE [LARGE SCALE GENOMIC DNA]</scope>
    <source>
        <strain evidence="3">KCTC 42087</strain>
    </source>
</reference>
<dbReference type="GO" id="GO:0016787">
    <property type="term" value="F:hydrolase activity"/>
    <property type="evidence" value="ECO:0007669"/>
    <property type="project" value="UniProtKB-KW"/>
</dbReference>
<evidence type="ECO:0000256" key="1">
    <source>
        <dbReference type="SAM" id="MobiDB-lite"/>
    </source>
</evidence>
<dbReference type="Gene3D" id="3.40.50.1820">
    <property type="entry name" value="alpha/beta hydrolase"/>
    <property type="match status" value="1"/>
</dbReference>
<proteinExistence type="predicted"/>
<accession>A0ABW1AGB9</accession>
<protein>
    <submittedName>
        <fullName evidence="2">Alpha/beta fold hydrolase</fullName>
    </submittedName>
</protein>
<name>A0ABW1AGB9_9ACTN</name>
<keyword evidence="2" id="KW-0378">Hydrolase</keyword>
<gene>
    <name evidence="2" type="ORF">ACFPZN_49170</name>
</gene>
<dbReference type="Proteomes" id="UP001596074">
    <property type="component" value="Unassembled WGS sequence"/>
</dbReference>
<evidence type="ECO:0000313" key="2">
    <source>
        <dbReference type="EMBL" id="MFC5753641.1"/>
    </source>
</evidence>
<keyword evidence="3" id="KW-1185">Reference proteome</keyword>
<dbReference type="EMBL" id="JBHSON010000118">
    <property type="protein sequence ID" value="MFC5753641.1"/>
    <property type="molecule type" value="Genomic_DNA"/>
</dbReference>
<organism evidence="2 3">
    <name type="scientific">Actinomadura rugatobispora</name>
    <dbReference type="NCBI Taxonomy" id="1994"/>
    <lineage>
        <taxon>Bacteria</taxon>
        <taxon>Bacillati</taxon>
        <taxon>Actinomycetota</taxon>
        <taxon>Actinomycetes</taxon>
        <taxon>Streptosporangiales</taxon>
        <taxon>Thermomonosporaceae</taxon>
        <taxon>Actinomadura</taxon>
    </lineage>
</organism>
<evidence type="ECO:0000313" key="3">
    <source>
        <dbReference type="Proteomes" id="UP001596074"/>
    </source>
</evidence>
<feature type="region of interest" description="Disordered" evidence="1">
    <location>
        <begin position="128"/>
        <end position="156"/>
    </location>
</feature>
<sequence length="156" mass="16847">MDEGLFSAAHDAALRRWPEPVRGVDLTSRYGTTRVHICGPEDGVPLVLLPCGGTTSVSWFANVRNLARDHRLYAVDLLAWLDVLFDELSLDGAHLCGHSYRAWIALAEAFLDSTTTVRRKAHNAQRVAIAASSPMPTSPPCAAPPTTPSPPTSTQC</sequence>